<dbReference type="PANTHER" id="PTHR13604:SF0">
    <property type="entry name" value="ABASIC SITE PROCESSING PROTEIN HMCES"/>
    <property type="match status" value="1"/>
</dbReference>
<dbReference type="STRING" id="6526.A0A2C9LX30"/>
<evidence type="ECO:0000256" key="9">
    <source>
        <dbReference type="ARBA" id="ARBA00030390"/>
    </source>
</evidence>
<dbReference type="KEGG" id="bgt:106067112"/>
<keyword evidence="5" id="KW-0378">Hydrolase</keyword>
<evidence type="ECO:0000256" key="8">
    <source>
        <dbReference type="ARBA" id="ARBA00023239"/>
    </source>
</evidence>
<dbReference type="GO" id="GO:0006508">
    <property type="term" value="P:proteolysis"/>
    <property type="evidence" value="ECO:0007669"/>
    <property type="project" value="UniProtKB-KW"/>
</dbReference>
<dbReference type="Proteomes" id="UP000076420">
    <property type="component" value="Unassembled WGS sequence"/>
</dbReference>
<evidence type="ECO:0000256" key="10">
    <source>
        <dbReference type="ARBA" id="ARBA00030898"/>
    </source>
</evidence>
<organism evidence="12 13">
    <name type="scientific">Biomphalaria glabrata</name>
    <name type="common">Bloodfluke planorb</name>
    <name type="synonym">Freshwater snail</name>
    <dbReference type="NCBI Taxonomy" id="6526"/>
    <lineage>
        <taxon>Eukaryota</taxon>
        <taxon>Metazoa</taxon>
        <taxon>Spiralia</taxon>
        <taxon>Lophotrochozoa</taxon>
        <taxon>Mollusca</taxon>
        <taxon>Gastropoda</taxon>
        <taxon>Heterobranchia</taxon>
        <taxon>Euthyneura</taxon>
        <taxon>Panpulmonata</taxon>
        <taxon>Hygrophila</taxon>
        <taxon>Lymnaeoidea</taxon>
        <taxon>Planorbidae</taxon>
        <taxon>Biomphalaria</taxon>
    </lineage>
</organism>
<keyword evidence="7" id="KW-0238">DNA-binding</keyword>
<dbReference type="InterPro" id="IPR003738">
    <property type="entry name" value="SRAP"/>
</dbReference>
<dbReference type="GO" id="GO:0016829">
    <property type="term" value="F:lyase activity"/>
    <property type="evidence" value="ECO:0007669"/>
    <property type="project" value="UniProtKB-KW"/>
</dbReference>
<evidence type="ECO:0000256" key="7">
    <source>
        <dbReference type="ARBA" id="ARBA00023125"/>
    </source>
</evidence>
<evidence type="ECO:0000256" key="1">
    <source>
        <dbReference type="ARBA" id="ARBA00008136"/>
    </source>
</evidence>
<evidence type="ECO:0000256" key="2">
    <source>
        <dbReference type="ARBA" id="ARBA00015888"/>
    </source>
</evidence>
<dbReference type="GO" id="GO:0003697">
    <property type="term" value="F:single-stranded DNA binding"/>
    <property type="evidence" value="ECO:0007669"/>
    <property type="project" value="InterPro"/>
</dbReference>
<dbReference type="PANTHER" id="PTHR13604">
    <property type="entry name" value="DC12-RELATED"/>
    <property type="match status" value="1"/>
</dbReference>
<keyword evidence="3" id="KW-0645">Protease</keyword>
<accession>A0A2C9LX30</accession>
<dbReference type="InterPro" id="IPR036590">
    <property type="entry name" value="SRAP-like"/>
</dbReference>
<dbReference type="AlphaFoldDB" id="A0A2C9LX30"/>
<proteinExistence type="inferred from homology"/>
<name>A0A2C9LX30_BIOGL</name>
<keyword evidence="8" id="KW-0456">Lyase</keyword>
<dbReference type="GO" id="GO:0008233">
    <property type="term" value="F:peptidase activity"/>
    <property type="evidence" value="ECO:0007669"/>
    <property type="project" value="UniProtKB-KW"/>
</dbReference>
<dbReference type="EnsemblMetazoa" id="BGLB035962-RA">
    <property type="protein sequence ID" value="BGLB035962-PA"/>
    <property type="gene ID" value="BGLB035962"/>
</dbReference>
<evidence type="ECO:0000256" key="3">
    <source>
        <dbReference type="ARBA" id="ARBA00022670"/>
    </source>
</evidence>
<dbReference type="VEuPathDB" id="VectorBase:BGLAX_030298"/>
<dbReference type="VEuPathDB" id="VectorBase:BGLB035962"/>
<reference evidence="12" key="1">
    <citation type="submission" date="2020-05" db="UniProtKB">
        <authorList>
            <consortium name="EnsemblMetazoa"/>
        </authorList>
    </citation>
    <scope>IDENTIFICATION</scope>
    <source>
        <strain evidence="12">BB02</strain>
    </source>
</reference>
<gene>
    <name evidence="12" type="primary">106067112</name>
</gene>
<evidence type="ECO:0000256" key="4">
    <source>
        <dbReference type="ARBA" id="ARBA00022763"/>
    </source>
</evidence>
<keyword evidence="6" id="KW-0190">Covalent protein-DNA linkage</keyword>
<evidence type="ECO:0000313" key="13">
    <source>
        <dbReference type="Proteomes" id="UP000076420"/>
    </source>
</evidence>
<sequence>MCGRTACTLEPNDIAASCTYTDKNGTRKQPHWVDAPGGQKYYPSYNKAPTSFNPVLTSSQHFVKSDIKSERDRILMPMKWGMTPSWHHGDPYKVPYETNNCRAEGMLDKKTYKVPLKKGYRCVVLADGFFEWQTTKEGKQAFLFYFPQPETVKFPFSVLDTSKKELKEHQPSETCIKSELKGEGYTDVGEPKVKQEFKDENSGDYTVVEKSGPRLLTMAGVFDVWDPHDGSPPLYSYSVITVSASSDMAWCHHRMPAILTTDEEIQDWLDFSNVPLDKAVSLIKPQVCLTYHPVSKAVNSSKCQSEDCVKPIELGKSKSNASSNLMLNWLKSGSPAKKKKT</sequence>
<evidence type="ECO:0000256" key="11">
    <source>
        <dbReference type="ARBA" id="ARBA00031130"/>
    </source>
</evidence>
<dbReference type="Gene3D" id="3.90.1680.10">
    <property type="entry name" value="SOS response associated peptidase-like"/>
    <property type="match status" value="2"/>
</dbReference>
<evidence type="ECO:0000256" key="6">
    <source>
        <dbReference type="ARBA" id="ARBA00023124"/>
    </source>
</evidence>
<dbReference type="Pfam" id="PF02586">
    <property type="entry name" value="SRAP"/>
    <property type="match status" value="2"/>
</dbReference>
<keyword evidence="4" id="KW-0227">DNA damage</keyword>
<evidence type="ECO:0000256" key="5">
    <source>
        <dbReference type="ARBA" id="ARBA00022801"/>
    </source>
</evidence>
<evidence type="ECO:0000313" key="12">
    <source>
        <dbReference type="EnsemblMetazoa" id="BGLB035962-PA"/>
    </source>
</evidence>
<comment type="similarity">
    <text evidence="1">Belongs to the SOS response-associated peptidase family.</text>
</comment>
<dbReference type="OrthoDB" id="2111841at2759"/>
<protein>
    <recommendedName>
        <fullName evidence="2">Abasic site processing protein HMCES</fullName>
    </recommendedName>
    <alternativeName>
        <fullName evidence="9">Embryonic stem cell-specific 5-hydroxymethylcytosine-binding protein</fullName>
    </alternativeName>
    <alternativeName>
        <fullName evidence="10">Peptidase HMCES</fullName>
    </alternativeName>
    <alternativeName>
        <fullName evidence="11">SRAP domain-containing protein 1</fullName>
    </alternativeName>
</protein>
<dbReference type="SUPFAM" id="SSF143081">
    <property type="entry name" value="BB1717-like"/>
    <property type="match status" value="1"/>
</dbReference>
<dbReference type="GO" id="GO:0106300">
    <property type="term" value="P:protein-DNA covalent cross-linking repair"/>
    <property type="evidence" value="ECO:0007669"/>
    <property type="project" value="InterPro"/>
</dbReference>